<sequence>MPRTVYLIVYSSRLFPAHWSLWIPSVVLPVVGKRLHATGDAMNGFEIAFERNYNLTADSRQYQLVELGQILKDHVVDSDPSNGPSTDQKPLHYLEQLISSVPAPGPSLVSAASRGQRQRVEIQNCQTWLRAGVALLVQNGVMDQSALQAVDDAPKN</sequence>
<accession>E3S2I6</accession>
<dbReference type="Pfam" id="PF20174">
    <property type="entry name" value="DUF6540"/>
    <property type="match status" value="1"/>
</dbReference>
<dbReference type="KEGG" id="pte:PTT_17265"/>
<reference evidence="2 3" key="1">
    <citation type="journal article" date="2010" name="Genome Biol.">
        <title>A first genome assembly of the barley fungal pathogen Pyrenophora teres f. teres.</title>
        <authorList>
            <person name="Ellwood S.R."/>
            <person name="Liu Z."/>
            <person name="Syme R.A."/>
            <person name="Lai Z."/>
            <person name="Hane J.K."/>
            <person name="Keiper F."/>
            <person name="Moffat C.S."/>
            <person name="Oliver R.P."/>
            <person name="Friesen T.L."/>
        </authorList>
    </citation>
    <scope>NUCLEOTIDE SEQUENCE [LARGE SCALE GENOMIC DNA]</scope>
    <source>
        <strain evidence="2 3">0-1</strain>
    </source>
</reference>
<dbReference type="eggNOG" id="ENOG502SEUF">
    <property type="taxonomic scope" value="Eukaryota"/>
</dbReference>
<dbReference type="HOGENOM" id="CLU_099931_1_1_1"/>
<organism evidence="3">
    <name type="scientific">Pyrenophora teres f. teres (strain 0-1)</name>
    <name type="common">Barley net blotch fungus</name>
    <name type="synonym">Drechslera teres f. teres</name>
    <dbReference type="NCBI Taxonomy" id="861557"/>
    <lineage>
        <taxon>Eukaryota</taxon>
        <taxon>Fungi</taxon>
        <taxon>Dikarya</taxon>
        <taxon>Ascomycota</taxon>
        <taxon>Pezizomycotina</taxon>
        <taxon>Dothideomycetes</taxon>
        <taxon>Pleosporomycetidae</taxon>
        <taxon>Pleosporales</taxon>
        <taxon>Pleosporineae</taxon>
        <taxon>Pleosporaceae</taxon>
        <taxon>Pyrenophora</taxon>
    </lineage>
</organism>
<protein>
    <submittedName>
        <fullName evidence="2">Uncharacterized protein</fullName>
    </submittedName>
</protein>
<dbReference type="AlphaFoldDB" id="E3S2I6"/>
<keyword evidence="3" id="KW-1185">Reference proteome</keyword>
<dbReference type="Proteomes" id="UP000001067">
    <property type="component" value="Unassembled WGS sequence"/>
</dbReference>
<dbReference type="InterPro" id="IPR046670">
    <property type="entry name" value="DUF6540"/>
</dbReference>
<gene>
    <name evidence="2" type="ORF">PTT_16524</name>
    <name evidence="1" type="ORF">PTT_17265</name>
</gene>
<evidence type="ECO:0000313" key="3">
    <source>
        <dbReference type="Proteomes" id="UP000001067"/>
    </source>
</evidence>
<evidence type="ECO:0000313" key="1">
    <source>
        <dbReference type="EMBL" id="EFQ87301.1"/>
    </source>
</evidence>
<dbReference type="OrthoDB" id="2999773at2759"/>
<dbReference type="EMBL" id="GL537081">
    <property type="protein sequence ID" value="EFQ87301.1"/>
    <property type="molecule type" value="Genomic_DNA"/>
</dbReference>
<dbReference type="STRING" id="861557.E3S2I6"/>
<evidence type="ECO:0000313" key="2">
    <source>
        <dbReference type="EMBL" id="EFQ87817.1"/>
    </source>
</evidence>
<dbReference type="EMBL" id="GL536743">
    <property type="protein sequence ID" value="EFQ87817.1"/>
    <property type="molecule type" value="Genomic_DNA"/>
</dbReference>
<proteinExistence type="predicted"/>
<dbReference type="KEGG" id="pte:PTT_16524"/>
<name>E3S2I6_PYRTT</name>